<evidence type="ECO:0000313" key="3">
    <source>
        <dbReference type="Proteomes" id="UP000593732"/>
    </source>
</evidence>
<name>A0A7L8ZJR3_9CAUD</name>
<protein>
    <submittedName>
        <fullName evidence="2">Uncharacterized protein</fullName>
    </submittedName>
</protein>
<proteinExistence type="predicted"/>
<organism evidence="2 3">
    <name type="scientific">Aeromonas phage BUCT551</name>
    <dbReference type="NCBI Taxonomy" id="2776735"/>
    <lineage>
        <taxon>Viruses</taxon>
        <taxon>Duplodnaviria</taxon>
        <taxon>Heunggongvirae</taxon>
        <taxon>Uroviricota</taxon>
        <taxon>Caudoviricetes</taxon>
        <taxon>Casjensviridae</taxon>
        <taxon>Sharonstreetvirus</taxon>
        <taxon>Sharonstreetvirus BUCT551</taxon>
    </lineage>
</organism>
<feature type="transmembrane region" description="Helical" evidence="1">
    <location>
        <begin position="32"/>
        <end position="51"/>
    </location>
</feature>
<dbReference type="GeneID" id="62680916"/>
<keyword evidence="1" id="KW-1133">Transmembrane helix</keyword>
<keyword evidence="1" id="KW-0472">Membrane</keyword>
<dbReference type="KEGG" id="vg:62680916"/>
<keyword evidence="3" id="KW-1185">Reference proteome</keyword>
<evidence type="ECO:0000256" key="1">
    <source>
        <dbReference type="SAM" id="Phobius"/>
    </source>
</evidence>
<sequence>MTETIRALIMSAAALSPLVAWLVVPDIAISRLTGLAVCAVVIVGVVLAVPVPHDDDDDHDER</sequence>
<accession>A0A7L8ZJR3</accession>
<dbReference type="Proteomes" id="UP000593732">
    <property type="component" value="Segment"/>
</dbReference>
<feature type="transmembrane region" description="Helical" evidence="1">
    <location>
        <begin position="6"/>
        <end position="25"/>
    </location>
</feature>
<evidence type="ECO:0000313" key="2">
    <source>
        <dbReference type="EMBL" id="QOI69630.1"/>
    </source>
</evidence>
<keyword evidence="1" id="KW-0812">Transmembrane</keyword>
<dbReference type="RefSeq" id="YP_009998330.1">
    <property type="nucleotide sequence ID" value="NC_052986.1"/>
</dbReference>
<dbReference type="EMBL" id="MT952005">
    <property type="protein sequence ID" value="QOI69630.1"/>
    <property type="molecule type" value="Genomic_DNA"/>
</dbReference>
<reference evidence="2 3" key="1">
    <citation type="submission" date="2020-09" db="EMBL/GenBank/DDBJ databases">
        <authorList>
            <person name="Qin H."/>
            <person name="Tong Y."/>
            <person name="Fan H."/>
            <person name="Song L."/>
            <person name="An X."/>
            <person name="Hu Y."/>
        </authorList>
    </citation>
    <scope>NUCLEOTIDE SEQUENCE [LARGE SCALE GENOMIC DNA]</scope>
</reference>